<dbReference type="SMART" id="SM00062">
    <property type="entry name" value="PBPb"/>
    <property type="match status" value="1"/>
</dbReference>
<dbReference type="SUPFAM" id="SSF53850">
    <property type="entry name" value="Periplasmic binding protein-like II"/>
    <property type="match status" value="1"/>
</dbReference>
<keyword evidence="3" id="KW-0732">Signal</keyword>
<organism evidence="5 6">
    <name type="scientific">Robbsia betulipollinis</name>
    <dbReference type="NCBI Taxonomy" id="2981849"/>
    <lineage>
        <taxon>Bacteria</taxon>
        <taxon>Pseudomonadati</taxon>
        <taxon>Pseudomonadota</taxon>
        <taxon>Betaproteobacteria</taxon>
        <taxon>Burkholderiales</taxon>
        <taxon>Burkholderiaceae</taxon>
        <taxon>Robbsia</taxon>
    </lineage>
</organism>
<dbReference type="InterPro" id="IPR001638">
    <property type="entry name" value="Solute-binding_3/MltF_N"/>
</dbReference>
<dbReference type="Pfam" id="PF09084">
    <property type="entry name" value="NMT1"/>
    <property type="match status" value="1"/>
</dbReference>
<evidence type="ECO:0000256" key="2">
    <source>
        <dbReference type="ARBA" id="ARBA00010742"/>
    </source>
</evidence>
<feature type="domain" description="Solute-binding protein family 3/N-terminal" evidence="4">
    <location>
        <begin position="30"/>
        <end position="255"/>
    </location>
</feature>
<comment type="similarity">
    <text evidence="2">Belongs to the bacterial solute-binding protein SsuA/TauA family.</text>
</comment>
<dbReference type="InterPro" id="IPR015168">
    <property type="entry name" value="SsuA/THI5"/>
</dbReference>
<name>A0ABT3ZJP7_9BURK</name>
<accession>A0ABT3ZJP7</accession>
<dbReference type="Gene3D" id="3.40.190.10">
    <property type="entry name" value="Periplasmic binding protein-like II"/>
    <property type="match status" value="2"/>
</dbReference>
<evidence type="ECO:0000256" key="1">
    <source>
        <dbReference type="ARBA" id="ARBA00004418"/>
    </source>
</evidence>
<comment type="subcellular location">
    <subcellularLocation>
        <location evidence="1">Periplasm</location>
    </subcellularLocation>
</comment>
<evidence type="ECO:0000313" key="5">
    <source>
        <dbReference type="EMBL" id="MCY0386758.1"/>
    </source>
</evidence>
<sequence length="331" mass="34466">MTLRQMARRMVGGGVLATLLGMSAGALAEPIKVGYWTSGVSLGFGAVLEAGEFFKKEGIDVTFVRFSDVNAPSRAIAAHAIDVAFAAPAAGVFSTAAAGVPISIIAATQPADVQFVVRGDSPITSLAQLRGKKIGMSPAGSSVAAIAQAVLAGNEHIPADGFSLVPGNESRLAQFLVQKQVDGAALRSVTIAQLGDLKLRPLASFADQWRQLTGAPAVPYIGVAVARNELLAKQPAAVAHLIAGMRAALAWGHAHPDQVAAILQKDANLPAADAQAYARQWDDMNRVALEPADIDTLKREHRIFVDAKILTGTLPAAIFATGPYQAAVRLK</sequence>
<dbReference type="RefSeq" id="WP_267846353.1">
    <property type="nucleotide sequence ID" value="NZ_JAPMXC010000001.1"/>
</dbReference>
<dbReference type="EMBL" id="JAPMXC010000001">
    <property type="protein sequence ID" value="MCY0386758.1"/>
    <property type="molecule type" value="Genomic_DNA"/>
</dbReference>
<gene>
    <name evidence="5" type="ORF">OVY01_05800</name>
</gene>
<evidence type="ECO:0000313" key="6">
    <source>
        <dbReference type="Proteomes" id="UP001082899"/>
    </source>
</evidence>
<evidence type="ECO:0000259" key="4">
    <source>
        <dbReference type="SMART" id="SM00062"/>
    </source>
</evidence>
<protein>
    <submittedName>
        <fullName evidence="5">ABC transporter substrate-binding protein</fullName>
    </submittedName>
</protein>
<reference evidence="5" key="1">
    <citation type="submission" date="2022-11" db="EMBL/GenBank/DDBJ databases">
        <title>Robbsia betulipollinis sp. nov., isolated from pollen of birch (Betula pendula).</title>
        <authorList>
            <person name="Shi H."/>
            <person name="Ambika Manirajan B."/>
            <person name="Ratering S."/>
            <person name="Geissler-Plaum R."/>
            <person name="Schnell S."/>
        </authorList>
    </citation>
    <scope>NUCLEOTIDE SEQUENCE</scope>
    <source>
        <strain evidence="5">Bb-Pol-6</strain>
    </source>
</reference>
<dbReference type="PANTHER" id="PTHR30024:SF47">
    <property type="entry name" value="TAURINE-BINDING PERIPLASMIC PROTEIN"/>
    <property type="match status" value="1"/>
</dbReference>
<evidence type="ECO:0000256" key="3">
    <source>
        <dbReference type="ARBA" id="ARBA00022729"/>
    </source>
</evidence>
<comment type="caution">
    <text evidence="5">The sequence shown here is derived from an EMBL/GenBank/DDBJ whole genome shotgun (WGS) entry which is preliminary data.</text>
</comment>
<dbReference type="PANTHER" id="PTHR30024">
    <property type="entry name" value="ALIPHATIC SULFONATES-BINDING PROTEIN-RELATED"/>
    <property type="match status" value="1"/>
</dbReference>
<keyword evidence="6" id="KW-1185">Reference proteome</keyword>
<proteinExistence type="inferred from homology"/>
<dbReference type="Proteomes" id="UP001082899">
    <property type="component" value="Unassembled WGS sequence"/>
</dbReference>